<dbReference type="InterPro" id="IPR033379">
    <property type="entry name" value="Acid_Pase_AS"/>
</dbReference>
<protein>
    <recommendedName>
        <fullName evidence="3">Multiple inositol polyphosphate phosphatase 1</fullName>
    </recommendedName>
</protein>
<dbReference type="InterPro" id="IPR029033">
    <property type="entry name" value="His_PPase_superfam"/>
</dbReference>
<accession>R4UWI2</accession>
<evidence type="ECO:0008006" key="3">
    <source>
        <dbReference type="Google" id="ProtNLM"/>
    </source>
</evidence>
<reference evidence="2" key="1">
    <citation type="submission" date="2013-03" db="EMBL/GenBank/DDBJ databases">
        <title>Immune-Related transcriptome of Coptotermes formosanus Shiraki workers: the defense mechanism.</title>
        <authorList>
            <person name="Hussain A."/>
            <person name="Li Y.F."/>
            <person name="Wen S.Y."/>
        </authorList>
    </citation>
    <scope>NUCLEOTIDE SEQUENCE</scope>
</reference>
<dbReference type="GO" id="GO:0016791">
    <property type="term" value="F:phosphatase activity"/>
    <property type="evidence" value="ECO:0007669"/>
    <property type="project" value="UniProtKB-ARBA"/>
</dbReference>
<organism evidence="2">
    <name type="scientific">Coptotermes formosanus</name>
    <name type="common">Formosan subterranean termite</name>
    <dbReference type="NCBI Taxonomy" id="36987"/>
    <lineage>
        <taxon>Eukaryota</taxon>
        <taxon>Metazoa</taxon>
        <taxon>Ecdysozoa</taxon>
        <taxon>Arthropoda</taxon>
        <taxon>Hexapoda</taxon>
        <taxon>Insecta</taxon>
        <taxon>Pterygota</taxon>
        <taxon>Neoptera</taxon>
        <taxon>Polyneoptera</taxon>
        <taxon>Dictyoptera</taxon>
        <taxon>Blattodea</taxon>
        <taxon>Blattoidea</taxon>
        <taxon>Termitoidae</taxon>
        <taxon>Rhinotermitidae</taxon>
        <taxon>Coptotermes</taxon>
    </lineage>
</organism>
<dbReference type="PROSITE" id="PS00616">
    <property type="entry name" value="HIS_ACID_PHOSPHAT_1"/>
    <property type="match status" value="1"/>
</dbReference>
<dbReference type="SUPFAM" id="SSF53254">
    <property type="entry name" value="Phosphoglycerate mutase-like"/>
    <property type="match status" value="1"/>
</dbReference>
<name>R4UWI2_COPFO</name>
<sequence length="128" mass="14889">MGSPCLLSRDGHCFLLCSTLLNSDMEKMHQWMLVVFVCCITLPALLSEKCFSRSQKTHLHLATKTPYRYLANKNDSLVHYPGCNVLRVWMIIRHGTRYPSSKVIRKMKERLPVLRDSVIQNHELKRGF</sequence>
<dbReference type="EMBL" id="KC740832">
    <property type="protein sequence ID" value="AGM32656.1"/>
    <property type="molecule type" value="mRNA"/>
</dbReference>
<keyword evidence="1" id="KW-0472">Membrane</keyword>
<evidence type="ECO:0000256" key="1">
    <source>
        <dbReference type="SAM" id="Phobius"/>
    </source>
</evidence>
<evidence type="ECO:0000313" key="2">
    <source>
        <dbReference type="EMBL" id="AGM32656.1"/>
    </source>
</evidence>
<keyword evidence="1" id="KW-1133">Transmembrane helix</keyword>
<dbReference type="Gene3D" id="3.40.50.1240">
    <property type="entry name" value="Phosphoglycerate mutase-like"/>
    <property type="match status" value="1"/>
</dbReference>
<feature type="transmembrane region" description="Helical" evidence="1">
    <location>
        <begin position="28"/>
        <end position="46"/>
    </location>
</feature>
<proteinExistence type="evidence at transcript level"/>
<keyword evidence="1" id="KW-0812">Transmembrane</keyword>
<dbReference type="AlphaFoldDB" id="R4UWI2"/>